<dbReference type="Proteomes" id="UP000709959">
    <property type="component" value="Unassembled WGS sequence"/>
</dbReference>
<dbReference type="GO" id="GO:0006508">
    <property type="term" value="P:proteolysis"/>
    <property type="evidence" value="ECO:0007669"/>
    <property type="project" value="InterPro"/>
</dbReference>
<name>A0A936F3Z4_9BACT</name>
<dbReference type="PROSITE" id="PS52035">
    <property type="entry name" value="PEPTIDASE_M14"/>
    <property type="match status" value="1"/>
</dbReference>
<proteinExistence type="inferred from homology"/>
<accession>A0A936F3Z4</accession>
<organism evidence="5 6">
    <name type="scientific">Candidatus Geothrix odensensis</name>
    <dbReference type="NCBI Taxonomy" id="2954440"/>
    <lineage>
        <taxon>Bacteria</taxon>
        <taxon>Pseudomonadati</taxon>
        <taxon>Acidobacteriota</taxon>
        <taxon>Holophagae</taxon>
        <taxon>Holophagales</taxon>
        <taxon>Holophagaceae</taxon>
        <taxon>Geothrix</taxon>
    </lineage>
</organism>
<dbReference type="GO" id="GO:0008270">
    <property type="term" value="F:zinc ion binding"/>
    <property type="evidence" value="ECO:0007669"/>
    <property type="project" value="InterPro"/>
</dbReference>
<dbReference type="PANTHER" id="PTHR11705:SF145">
    <property type="entry name" value="PEPTIDASE M14 CARBOXYPEPTIDASE A DOMAIN-CONTAINING PROTEIN"/>
    <property type="match status" value="1"/>
</dbReference>
<feature type="active site" description="Proton donor/acceptor" evidence="3">
    <location>
        <position position="278"/>
    </location>
</feature>
<dbReference type="SMART" id="SM00631">
    <property type="entry name" value="Zn_pept"/>
    <property type="match status" value="1"/>
</dbReference>
<comment type="caution">
    <text evidence="5">The sequence shown here is derived from an EMBL/GenBank/DDBJ whole genome shotgun (WGS) entry which is preliminary data.</text>
</comment>
<dbReference type="GO" id="GO:0005615">
    <property type="term" value="C:extracellular space"/>
    <property type="evidence" value="ECO:0007669"/>
    <property type="project" value="TreeGrafter"/>
</dbReference>
<evidence type="ECO:0000256" key="3">
    <source>
        <dbReference type="PROSITE-ProRule" id="PRU01379"/>
    </source>
</evidence>
<dbReference type="PANTHER" id="PTHR11705">
    <property type="entry name" value="PROTEASE FAMILY M14 CARBOXYPEPTIDASE A,B"/>
    <property type="match status" value="1"/>
</dbReference>
<reference evidence="5 6" key="1">
    <citation type="submission" date="2020-10" db="EMBL/GenBank/DDBJ databases">
        <title>Connecting structure to function with the recovery of over 1000 high-quality activated sludge metagenome-assembled genomes encoding full-length rRNA genes using long-read sequencing.</title>
        <authorList>
            <person name="Singleton C.M."/>
            <person name="Petriglieri F."/>
            <person name="Kristensen J.M."/>
            <person name="Kirkegaard R.H."/>
            <person name="Michaelsen T.Y."/>
            <person name="Andersen M.H."/>
            <person name="Karst S.M."/>
            <person name="Dueholm M.S."/>
            <person name="Nielsen P.H."/>
            <person name="Albertsen M."/>
        </authorList>
    </citation>
    <scope>NUCLEOTIDE SEQUENCE [LARGE SCALE GENOMIC DNA]</scope>
    <source>
        <strain evidence="5">OdNE_18-Q3-R46-58_MAXAC.008</strain>
    </source>
</reference>
<dbReference type="InterPro" id="IPR000834">
    <property type="entry name" value="Peptidase_M14"/>
</dbReference>
<evidence type="ECO:0000313" key="6">
    <source>
        <dbReference type="Proteomes" id="UP000709959"/>
    </source>
</evidence>
<dbReference type="GO" id="GO:0004181">
    <property type="term" value="F:metallocarboxypeptidase activity"/>
    <property type="evidence" value="ECO:0007669"/>
    <property type="project" value="InterPro"/>
</dbReference>
<dbReference type="Pfam" id="PF00246">
    <property type="entry name" value="Peptidase_M14"/>
    <property type="match status" value="1"/>
</dbReference>
<dbReference type="EMBL" id="JADKCH010000017">
    <property type="protein sequence ID" value="MBK8573391.1"/>
    <property type="molecule type" value="Genomic_DNA"/>
</dbReference>
<gene>
    <name evidence="5" type="ORF">IPN91_12285</name>
</gene>
<evidence type="ECO:0000259" key="4">
    <source>
        <dbReference type="PROSITE" id="PS52035"/>
    </source>
</evidence>
<dbReference type="AlphaFoldDB" id="A0A936F3Z4"/>
<comment type="similarity">
    <text evidence="2 3">Belongs to the peptidase M14 family.</text>
</comment>
<sequence length="489" mass="53044">MAFIAGLEAKGDRRLHVTSFGRSPQGRELPLLVLSAHGVKTPEEARALDRPVVLVISGIHAGEVEGKEGCLMLVRDLLEGRPGLDADQLLADLTLVVVPLFNPDGNDAIDPGNRKLHLPKLSGQLGPDSGVGTRVNAAKINLNRDYLRMQGEEMRLLQTRVCQPWAPDLTIDNHATNGSVHRFSMTYDIPHTVESGRGEPIEYMRNRLLPPVTAALKRNHGLDAGWYGNFVEDERALDAGAEAQPGAPVAEGWMTYPHHPRFGSNYRGLTSRMDLLLECYSYISFAERVRTAYAFMLETLKHVAAHGDEVVQTVATSRAPRERIAIRYGLERFDAPVEILTRTPRTLEGAPTSVTLPHLGRFVGSTVVERPAAYLVPAPLAAHLRLHGLSLQEAVGTFEVEVPVTEGLGSEGGRAILEAAAVGDISVSWRRGPRAVPPGWALVPTEQPLGAIAVYLCEPESDDGAVENGLLPVPTLGEELALWRVPALG</sequence>
<feature type="domain" description="Peptidase M14" evidence="4">
    <location>
        <begin position="1"/>
        <end position="303"/>
    </location>
</feature>
<dbReference type="Gene3D" id="3.40.630.10">
    <property type="entry name" value="Zn peptidases"/>
    <property type="match status" value="1"/>
</dbReference>
<evidence type="ECO:0000256" key="1">
    <source>
        <dbReference type="ARBA" id="ARBA00001947"/>
    </source>
</evidence>
<evidence type="ECO:0000313" key="5">
    <source>
        <dbReference type="EMBL" id="MBK8573391.1"/>
    </source>
</evidence>
<comment type="cofactor">
    <cofactor evidence="1">
        <name>Zn(2+)</name>
        <dbReference type="ChEBI" id="CHEBI:29105"/>
    </cofactor>
</comment>
<protein>
    <submittedName>
        <fullName evidence="5">M14 family metallopeptidase</fullName>
    </submittedName>
</protein>
<dbReference type="CDD" id="cd06241">
    <property type="entry name" value="M14-like"/>
    <property type="match status" value="1"/>
</dbReference>
<evidence type="ECO:0000256" key="2">
    <source>
        <dbReference type="ARBA" id="ARBA00005988"/>
    </source>
</evidence>
<dbReference type="SUPFAM" id="SSF53187">
    <property type="entry name" value="Zn-dependent exopeptidases"/>
    <property type="match status" value="1"/>
</dbReference>